<keyword evidence="5" id="KW-0130">Cell adhesion</keyword>
<name>A0AAD5A2U5_SILAS</name>
<dbReference type="SUPFAM" id="SSF49313">
    <property type="entry name" value="Cadherin-like"/>
    <property type="match status" value="2"/>
</dbReference>
<dbReference type="EMBL" id="MU580743">
    <property type="protein sequence ID" value="KAI5608733.1"/>
    <property type="molecule type" value="Genomic_DNA"/>
</dbReference>
<keyword evidence="4 9" id="KW-0106">Calcium</keyword>
<comment type="caution">
    <text evidence="12">The sequence shown here is derived from an EMBL/GenBank/DDBJ whole genome shotgun (WGS) entry which is preliminary data.</text>
</comment>
<gene>
    <name evidence="12" type="ORF">C0J50_12205</name>
</gene>
<evidence type="ECO:0000256" key="6">
    <source>
        <dbReference type="ARBA" id="ARBA00022989"/>
    </source>
</evidence>
<dbReference type="Pfam" id="PF08266">
    <property type="entry name" value="Cadherin_2"/>
    <property type="match status" value="1"/>
</dbReference>
<evidence type="ECO:0000256" key="2">
    <source>
        <dbReference type="ARBA" id="ARBA00022692"/>
    </source>
</evidence>
<dbReference type="InterPro" id="IPR020894">
    <property type="entry name" value="Cadherin_CS"/>
</dbReference>
<evidence type="ECO:0000256" key="8">
    <source>
        <dbReference type="ARBA" id="ARBA00023180"/>
    </source>
</evidence>
<dbReference type="InterPro" id="IPR013164">
    <property type="entry name" value="Cadherin_N"/>
</dbReference>
<dbReference type="PROSITE" id="PS00232">
    <property type="entry name" value="CADHERIN_1"/>
    <property type="match status" value="1"/>
</dbReference>
<feature type="non-terminal residue" evidence="12">
    <location>
        <position position="191"/>
    </location>
</feature>
<keyword evidence="13" id="KW-1185">Reference proteome</keyword>
<protein>
    <submittedName>
        <fullName evidence="12">Protocadherin 1 gamma 3</fullName>
    </submittedName>
</protein>
<feature type="domain" description="Cadherin" evidence="11">
    <location>
        <begin position="75"/>
        <end position="131"/>
    </location>
</feature>
<evidence type="ECO:0000256" key="7">
    <source>
        <dbReference type="ARBA" id="ARBA00023136"/>
    </source>
</evidence>
<evidence type="ECO:0000256" key="9">
    <source>
        <dbReference type="PROSITE-ProRule" id="PRU00043"/>
    </source>
</evidence>
<dbReference type="GO" id="GO:0007156">
    <property type="term" value="P:homophilic cell adhesion via plasma membrane adhesion molecules"/>
    <property type="evidence" value="ECO:0007669"/>
    <property type="project" value="InterPro"/>
</dbReference>
<dbReference type="InterPro" id="IPR015919">
    <property type="entry name" value="Cadherin-like_sf"/>
</dbReference>
<keyword evidence="3" id="KW-0677">Repeat</keyword>
<evidence type="ECO:0000256" key="5">
    <source>
        <dbReference type="ARBA" id="ARBA00022889"/>
    </source>
</evidence>
<sequence>MDRKVGLFSILFLFGFILIFLHPVHGDLSYTVPEETKSQYVIGHLAKDLGLDAKRLSARKARVETDDSAKRYCDINLSSGNLVVAETIDRERLCGSRISCILNYELVLENPLEVHRISLQIEDVNDNSPLFPNERISFEITESAHKGERFPLEEAHDLDIGRNAVQGYSLEANEHFILSVNENADGGKSAI</sequence>
<dbReference type="GO" id="GO:0009653">
    <property type="term" value="P:anatomical structure morphogenesis"/>
    <property type="evidence" value="ECO:0007669"/>
    <property type="project" value="UniProtKB-ARBA"/>
</dbReference>
<dbReference type="GO" id="GO:0005886">
    <property type="term" value="C:plasma membrane"/>
    <property type="evidence" value="ECO:0007669"/>
    <property type="project" value="InterPro"/>
</dbReference>
<keyword evidence="8" id="KW-0325">Glycoprotein</keyword>
<dbReference type="FunFam" id="2.60.40.60:FF:000006">
    <property type="entry name" value="Protocadherin alpha 2"/>
    <property type="match status" value="1"/>
</dbReference>
<keyword evidence="2" id="KW-0812">Transmembrane</keyword>
<feature type="chain" id="PRO_5042037547" evidence="10">
    <location>
        <begin position="27"/>
        <end position="191"/>
    </location>
</feature>
<organism evidence="12 13">
    <name type="scientific">Silurus asotus</name>
    <name type="common">Amur catfish</name>
    <name type="synonym">Parasilurus asotus</name>
    <dbReference type="NCBI Taxonomy" id="30991"/>
    <lineage>
        <taxon>Eukaryota</taxon>
        <taxon>Metazoa</taxon>
        <taxon>Chordata</taxon>
        <taxon>Craniata</taxon>
        <taxon>Vertebrata</taxon>
        <taxon>Euteleostomi</taxon>
        <taxon>Actinopterygii</taxon>
        <taxon>Neopterygii</taxon>
        <taxon>Teleostei</taxon>
        <taxon>Ostariophysi</taxon>
        <taxon>Siluriformes</taxon>
        <taxon>Siluridae</taxon>
        <taxon>Silurus</taxon>
    </lineage>
</organism>
<comment type="subcellular location">
    <subcellularLocation>
        <location evidence="1">Membrane</location>
        <topology evidence="1">Single-pass membrane protein</topology>
    </subcellularLocation>
</comment>
<dbReference type="InterPro" id="IPR050174">
    <property type="entry name" value="Protocadherin/Cadherin-CA"/>
</dbReference>
<keyword evidence="10" id="KW-0732">Signal</keyword>
<keyword evidence="7" id="KW-0472">Membrane</keyword>
<dbReference type="AlphaFoldDB" id="A0AAD5A2U5"/>
<dbReference type="Gene3D" id="2.60.40.60">
    <property type="entry name" value="Cadherins"/>
    <property type="match status" value="2"/>
</dbReference>
<accession>A0AAD5A2U5</accession>
<evidence type="ECO:0000256" key="4">
    <source>
        <dbReference type="ARBA" id="ARBA00022837"/>
    </source>
</evidence>
<dbReference type="PANTHER" id="PTHR24028">
    <property type="entry name" value="CADHERIN-87A"/>
    <property type="match status" value="1"/>
</dbReference>
<dbReference type="Proteomes" id="UP001205998">
    <property type="component" value="Unassembled WGS sequence"/>
</dbReference>
<dbReference type="PROSITE" id="PS50268">
    <property type="entry name" value="CADHERIN_2"/>
    <property type="match status" value="1"/>
</dbReference>
<evidence type="ECO:0000256" key="3">
    <source>
        <dbReference type="ARBA" id="ARBA00022737"/>
    </source>
</evidence>
<evidence type="ECO:0000256" key="10">
    <source>
        <dbReference type="SAM" id="SignalP"/>
    </source>
</evidence>
<proteinExistence type="predicted"/>
<dbReference type="GO" id="GO:0005509">
    <property type="term" value="F:calcium ion binding"/>
    <property type="evidence" value="ECO:0007669"/>
    <property type="project" value="UniProtKB-UniRule"/>
</dbReference>
<dbReference type="PRINTS" id="PR00205">
    <property type="entry name" value="CADHERIN"/>
</dbReference>
<evidence type="ECO:0000256" key="1">
    <source>
        <dbReference type="ARBA" id="ARBA00004167"/>
    </source>
</evidence>
<reference evidence="12" key="1">
    <citation type="submission" date="2018-07" db="EMBL/GenBank/DDBJ databases">
        <title>Comparative genomics of catfishes provides insights into carnivory and benthic adaptation.</title>
        <authorList>
            <person name="Zhang Y."/>
            <person name="Wang D."/>
            <person name="Peng Z."/>
            <person name="Zheng S."/>
            <person name="Shao F."/>
            <person name="Tao W."/>
        </authorList>
    </citation>
    <scope>NUCLEOTIDE SEQUENCE</scope>
    <source>
        <strain evidence="12">Chongqing</strain>
    </source>
</reference>
<evidence type="ECO:0000313" key="12">
    <source>
        <dbReference type="EMBL" id="KAI5608733.1"/>
    </source>
</evidence>
<evidence type="ECO:0000259" key="11">
    <source>
        <dbReference type="PROSITE" id="PS50268"/>
    </source>
</evidence>
<keyword evidence="6" id="KW-1133">Transmembrane helix</keyword>
<dbReference type="CDD" id="cd11304">
    <property type="entry name" value="Cadherin_repeat"/>
    <property type="match status" value="1"/>
</dbReference>
<dbReference type="InterPro" id="IPR002126">
    <property type="entry name" value="Cadherin-like_dom"/>
</dbReference>
<dbReference type="PANTHER" id="PTHR24028:SF114">
    <property type="entry name" value="PCDH2G3 PROTEIN-RELATED"/>
    <property type="match status" value="1"/>
</dbReference>
<evidence type="ECO:0000313" key="13">
    <source>
        <dbReference type="Proteomes" id="UP001205998"/>
    </source>
</evidence>
<feature type="signal peptide" evidence="10">
    <location>
        <begin position="1"/>
        <end position="26"/>
    </location>
</feature>